<dbReference type="Proteomes" id="UP000322530">
    <property type="component" value="Unassembled WGS sequence"/>
</dbReference>
<accession>A0A5A5T5J5</accession>
<gene>
    <name evidence="3" type="ORF">KDI_02550</name>
</gene>
<organism evidence="3 4">
    <name type="scientific">Dictyobacter arantiisoli</name>
    <dbReference type="NCBI Taxonomy" id="2014874"/>
    <lineage>
        <taxon>Bacteria</taxon>
        <taxon>Bacillati</taxon>
        <taxon>Chloroflexota</taxon>
        <taxon>Ktedonobacteria</taxon>
        <taxon>Ktedonobacterales</taxon>
        <taxon>Dictyobacteraceae</taxon>
        <taxon>Dictyobacter</taxon>
    </lineage>
</organism>
<name>A0A5A5T5J5_9CHLR</name>
<dbReference type="AlphaFoldDB" id="A0A5A5T5J5"/>
<protein>
    <recommendedName>
        <fullName evidence="2">Solute-binding protein family 3/N-terminal domain-containing protein</fullName>
    </recommendedName>
</protein>
<evidence type="ECO:0000313" key="4">
    <source>
        <dbReference type="Proteomes" id="UP000322530"/>
    </source>
</evidence>
<dbReference type="Gene3D" id="3.40.190.10">
    <property type="entry name" value="Periplasmic binding protein-like II"/>
    <property type="match status" value="2"/>
</dbReference>
<sequence length="249" mass="27614">MLITSGVLTIGSYTGYYPQEYPDPMTGKPIGFDMDLINAISQRMRLKPYMVKDKFQLLVNDLQAKRFDVVISAVSITPELQKQVDFIPYFRGGKSLLVPYGNPLHIHAMSDLCGHSVAVKKNSFEQEELQRISSLCTLNQEKALYVTVFSRYKDIVPMMQQKHVDAVYADVPALDYIIKLHPLLFALGMPVIGATAEGIVVPKGDGTLFSALQRALQAVQRDGTYRALIAHWGLYQGDITAPANDTSGS</sequence>
<reference evidence="3 4" key="1">
    <citation type="submission" date="2019-01" db="EMBL/GenBank/DDBJ databases">
        <title>Draft genome sequence of Dictyobacter sp. Uno17.</title>
        <authorList>
            <person name="Wang C.M."/>
            <person name="Zheng Y."/>
            <person name="Sakai Y."/>
            <person name="Abe K."/>
            <person name="Yokota A."/>
            <person name="Yabe S."/>
        </authorList>
    </citation>
    <scope>NUCLEOTIDE SEQUENCE [LARGE SCALE GENOMIC DNA]</scope>
    <source>
        <strain evidence="3 4">Uno17</strain>
    </source>
</reference>
<dbReference type="PANTHER" id="PTHR35936">
    <property type="entry name" value="MEMBRANE-BOUND LYTIC MUREIN TRANSGLYCOSYLASE F"/>
    <property type="match status" value="1"/>
</dbReference>
<dbReference type="SMART" id="SM00062">
    <property type="entry name" value="PBPb"/>
    <property type="match status" value="1"/>
</dbReference>
<dbReference type="SUPFAM" id="SSF53850">
    <property type="entry name" value="Periplasmic binding protein-like II"/>
    <property type="match status" value="1"/>
</dbReference>
<proteinExistence type="predicted"/>
<evidence type="ECO:0000313" key="3">
    <source>
        <dbReference type="EMBL" id="GCF06691.1"/>
    </source>
</evidence>
<dbReference type="PANTHER" id="PTHR35936:SF17">
    <property type="entry name" value="ARGININE-BINDING EXTRACELLULAR PROTEIN ARTP"/>
    <property type="match status" value="1"/>
</dbReference>
<keyword evidence="4" id="KW-1185">Reference proteome</keyword>
<dbReference type="InterPro" id="IPR001638">
    <property type="entry name" value="Solute-binding_3/MltF_N"/>
</dbReference>
<dbReference type="EMBL" id="BIXY01000002">
    <property type="protein sequence ID" value="GCF06691.1"/>
    <property type="molecule type" value="Genomic_DNA"/>
</dbReference>
<dbReference type="Pfam" id="PF00497">
    <property type="entry name" value="SBP_bac_3"/>
    <property type="match status" value="1"/>
</dbReference>
<evidence type="ECO:0000256" key="1">
    <source>
        <dbReference type="ARBA" id="ARBA00022729"/>
    </source>
</evidence>
<comment type="caution">
    <text evidence="3">The sequence shown here is derived from an EMBL/GenBank/DDBJ whole genome shotgun (WGS) entry which is preliminary data.</text>
</comment>
<keyword evidence="1" id="KW-0732">Signal</keyword>
<evidence type="ECO:0000259" key="2">
    <source>
        <dbReference type="SMART" id="SM00062"/>
    </source>
</evidence>
<feature type="domain" description="Solute-binding protein family 3/N-terminal" evidence="2">
    <location>
        <begin position="7"/>
        <end position="236"/>
    </location>
</feature>